<dbReference type="PANTHER" id="PTHR10584">
    <property type="entry name" value="SUGAR KINASE"/>
    <property type="match status" value="1"/>
</dbReference>
<dbReference type="RefSeq" id="WP_151177697.1">
    <property type="nucleotide sequence ID" value="NZ_CP042906.1"/>
</dbReference>
<feature type="binding site" evidence="12">
    <location>
        <begin position="37"/>
        <end position="41"/>
    </location>
    <ligand>
        <name>substrate</name>
    </ligand>
</feature>
<dbReference type="GO" id="GO:0019303">
    <property type="term" value="P:D-ribose catabolic process"/>
    <property type="evidence" value="ECO:0007669"/>
    <property type="project" value="UniProtKB-UniRule"/>
</dbReference>
<dbReference type="GO" id="GO:0005829">
    <property type="term" value="C:cytosol"/>
    <property type="evidence" value="ECO:0007669"/>
    <property type="project" value="TreeGrafter"/>
</dbReference>
<keyword evidence="7 12" id="KW-0418">Kinase</keyword>
<evidence type="ECO:0000256" key="6">
    <source>
        <dbReference type="ARBA" id="ARBA00022741"/>
    </source>
</evidence>
<dbReference type="PRINTS" id="PR00990">
    <property type="entry name" value="RIBOKINASE"/>
</dbReference>
<keyword evidence="15" id="KW-1185">Reference proteome</keyword>
<dbReference type="PROSITE" id="PS00584">
    <property type="entry name" value="PFKB_KINASES_2"/>
    <property type="match status" value="1"/>
</dbReference>
<evidence type="ECO:0000259" key="13">
    <source>
        <dbReference type="Pfam" id="PF00294"/>
    </source>
</evidence>
<dbReference type="OrthoDB" id="9792663at2"/>
<feature type="domain" description="Carbohydrate kinase PfkB" evidence="13">
    <location>
        <begin position="2"/>
        <end position="288"/>
    </location>
</feature>
<keyword evidence="11 12" id="KW-0119">Carbohydrate metabolism</keyword>
<dbReference type="InterPro" id="IPR002173">
    <property type="entry name" value="Carboh/pur_kinase_PfkB_CS"/>
</dbReference>
<feature type="binding site" evidence="12">
    <location>
        <position position="179"/>
    </location>
    <ligand>
        <name>ATP</name>
        <dbReference type="ChEBI" id="CHEBI:30616"/>
    </ligand>
</feature>
<dbReference type="CDD" id="cd01174">
    <property type="entry name" value="ribokinase"/>
    <property type="match status" value="1"/>
</dbReference>
<comment type="function">
    <text evidence="12">Catalyzes the phosphorylation of ribose at O-5 in a reaction requiring ATP and magnesium. The resulting D-ribose-5-phosphate can then be used either for sythesis of nucleotides, histidine, and tryptophan, or as a component of the pentose phosphate pathway.</text>
</comment>
<dbReference type="InterPro" id="IPR011877">
    <property type="entry name" value="Ribokinase"/>
</dbReference>
<dbReference type="SUPFAM" id="SSF53613">
    <property type="entry name" value="Ribokinase-like"/>
    <property type="match status" value="1"/>
</dbReference>
<keyword evidence="12" id="KW-0963">Cytoplasm</keyword>
<feature type="binding site" evidence="12">
    <location>
        <begin position="245"/>
        <end position="246"/>
    </location>
    <ligand>
        <name>ATP</name>
        <dbReference type="ChEBI" id="CHEBI:30616"/>
    </ligand>
</feature>
<comment type="similarity">
    <text evidence="1">Belongs to the carbohydrate kinase pfkB family.</text>
</comment>
<dbReference type="GO" id="GO:0046872">
    <property type="term" value="F:metal ion binding"/>
    <property type="evidence" value="ECO:0007669"/>
    <property type="project" value="UniProtKB-KW"/>
</dbReference>
<dbReference type="InterPro" id="IPR011611">
    <property type="entry name" value="PfkB_dom"/>
</dbReference>
<keyword evidence="6 12" id="KW-0547">Nucleotide-binding</keyword>
<comment type="catalytic activity">
    <reaction evidence="12">
        <text>D-ribose + ATP = D-ribose 5-phosphate + ADP + H(+)</text>
        <dbReference type="Rhea" id="RHEA:13697"/>
        <dbReference type="ChEBI" id="CHEBI:15378"/>
        <dbReference type="ChEBI" id="CHEBI:30616"/>
        <dbReference type="ChEBI" id="CHEBI:47013"/>
        <dbReference type="ChEBI" id="CHEBI:78346"/>
        <dbReference type="ChEBI" id="CHEBI:456216"/>
        <dbReference type="EC" id="2.7.1.15"/>
    </reaction>
</comment>
<sequence length="310" mass="31501">MILVFGSLNVDLVVPVAQLPVAGETVLGESYRVVAGGKGANQALAARRAGAEVRMVGAVGRDGFAAIALQELVAAGVDINGVARVDAPTGAAFIGVDPQGQNQITVASGANLLARAEQVQDAWLHSPGLLLLQMEVPEAENWSLLKRARKAGLSTLLNVAPARPLPTSILPLIDWLIVNELEVVTAAAAAGHRTQDPYEAGARLASGGTQTLVTLGAKGAVAFMKGEAWQVDALPVRVLDTTAAGDAFVGAFAAALDSGLRLPEALRWASAAGGLACTVAGAQPSLPARAAILAGVAEIAPARSIPVQMT</sequence>
<comment type="pathway">
    <text evidence="12">Carbohydrate metabolism; D-ribose degradation; D-ribose 5-phosphate from beta-D-ribopyranose: step 2/2.</text>
</comment>
<keyword evidence="10 12" id="KW-0630">Potassium</keyword>
<evidence type="ECO:0000256" key="12">
    <source>
        <dbReference type="HAMAP-Rule" id="MF_01987"/>
    </source>
</evidence>
<evidence type="ECO:0000256" key="9">
    <source>
        <dbReference type="ARBA" id="ARBA00022842"/>
    </source>
</evidence>
<feature type="binding site" evidence="12">
    <location>
        <position position="281"/>
    </location>
    <ligand>
        <name>K(+)</name>
        <dbReference type="ChEBI" id="CHEBI:29103"/>
    </ligand>
</feature>
<gene>
    <name evidence="12 14" type="primary">rbsK</name>
    <name evidence="14" type="ORF">FRZ44_27310</name>
</gene>
<comment type="caution">
    <text evidence="12">Lacks conserved residue(s) required for the propagation of feature annotation.</text>
</comment>
<feature type="binding site" evidence="12">
    <location>
        <begin position="214"/>
        <end position="219"/>
    </location>
    <ligand>
        <name>ATP</name>
        <dbReference type="ChEBI" id="CHEBI:30616"/>
    </ligand>
</feature>
<dbReference type="KEGG" id="htq:FRZ44_27310"/>
<feature type="binding site" evidence="12">
    <location>
        <position position="135"/>
    </location>
    <ligand>
        <name>substrate</name>
    </ligand>
</feature>
<organism evidence="14 15">
    <name type="scientific">Hypericibacter terrae</name>
    <dbReference type="NCBI Taxonomy" id="2602015"/>
    <lineage>
        <taxon>Bacteria</taxon>
        <taxon>Pseudomonadati</taxon>
        <taxon>Pseudomonadota</taxon>
        <taxon>Alphaproteobacteria</taxon>
        <taxon>Rhodospirillales</taxon>
        <taxon>Dongiaceae</taxon>
        <taxon>Hypericibacter</taxon>
    </lineage>
</organism>
<evidence type="ECO:0000313" key="15">
    <source>
        <dbReference type="Proteomes" id="UP000326202"/>
    </source>
</evidence>
<evidence type="ECO:0000256" key="10">
    <source>
        <dbReference type="ARBA" id="ARBA00022958"/>
    </source>
</evidence>
<keyword evidence="9 12" id="KW-0460">Magnesium</keyword>
<keyword evidence="4 12" id="KW-0808">Transferase</keyword>
<dbReference type="HAMAP" id="MF_01987">
    <property type="entry name" value="Ribokinase"/>
    <property type="match status" value="1"/>
</dbReference>
<feature type="binding site" evidence="12">
    <location>
        <position position="246"/>
    </location>
    <ligand>
        <name>substrate</name>
    </ligand>
</feature>
<dbReference type="UniPathway" id="UPA00916">
    <property type="reaction ID" value="UER00889"/>
</dbReference>
<feature type="binding site" evidence="12">
    <location>
        <position position="285"/>
    </location>
    <ligand>
        <name>K(+)</name>
        <dbReference type="ChEBI" id="CHEBI:29103"/>
    </ligand>
</feature>
<evidence type="ECO:0000313" key="14">
    <source>
        <dbReference type="EMBL" id="QEX17431.1"/>
    </source>
</evidence>
<feature type="binding site" evidence="12">
    <location>
        <position position="276"/>
    </location>
    <ligand>
        <name>K(+)</name>
        <dbReference type="ChEBI" id="CHEBI:29103"/>
    </ligand>
</feature>
<dbReference type="PANTHER" id="PTHR10584:SF166">
    <property type="entry name" value="RIBOKINASE"/>
    <property type="match status" value="1"/>
</dbReference>
<evidence type="ECO:0000256" key="4">
    <source>
        <dbReference type="ARBA" id="ARBA00022679"/>
    </source>
</evidence>
<dbReference type="Gene3D" id="3.40.1190.20">
    <property type="match status" value="1"/>
</dbReference>
<name>A0A5J6MJQ2_9PROT</name>
<evidence type="ECO:0000256" key="11">
    <source>
        <dbReference type="ARBA" id="ARBA00023277"/>
    </source>
</evidence>
<feature type="binding site" evidence="12">
    <location>
        <position position="242"/>
    </location>
    <ligand>
        <name>K(+)</name>
        <dbReference type="ChEBI" id="CHEBI:29103"/>
    </ligand>
</feature>
<dbReference type="GO" id="GO:0005524">
    <property type="term" value="F:ATP binding"/>
    <property type="evidence" value="ECO:0007669"/>
    <property type="project" value="UniProtKB-UniRule"/>
</dbReference>
<dbReference type="EC" id="2.7.1.15" evidence="2 12"/>
<evidence type="ECO:0000256" key="3">
    <source>
        <dbReference type="ARBA" id="ARBA00016943"/>
    </source>
</evidence>
<keyword evidence="5 12" id="KW-0479">Metal-binding</keyword>
<dbReference type="AlphaFoldDB" id="A0A5J6MJQ2"/>
<dbReference type="InterPro" id="IPR029056">
    <property type="entry name" value="Ribokinase-like"/>
</dbReference>
<comment type="activity regulation">
    <text evidence="12">Activated by a monovalent cation that binds near, but not in, the active site. The most likely occupant of the site in vivo is potassium. Ion binding induces a conformational change that may alter substrate affinity.</text>
</comment>
<evidence type="ECO:0000256" key="8">
    <source>
        <dbReference type="ARBA" id="ARBA00022840"/>
    </source>
</evidence>
<evidence type="ECO:0000256" key="5">
    <source>
        <dbReference type="ARBA" id="ARBA00022723"/>
    </source>
</evidence>
<evidence type="ECO:0000256" key="7">
    <source>
        <dbReference type="ARBA" id="ARBA00022777"/>
    </source>
</evidence>
<dbReference type="Proteomes" id="UP000326202">
    <property type="component" value="Chromosome"/>
</dbReference>
<keyword evidence="8 12" id="KW-0067">ATP-binding</keyword>
<proteinExistence type="inferred from homology"/>
<dbReference type="InterPro" id="IPR002139">
    <property type="entry name" value="Ribo/fructo_kinase"/>
</dbReference>
<dbReference type="EMBL" id="CP042906">
    <property type="protein sequence ID" value="QEX17431.1"/>
    <property type="molecule type" value="Genomic_DNA"/>
</dbReference>
<feature type="active site" description="Proton acceptor" evidence="12">
    <location>
        <position position="246"/>
    </location>
</feature>
<reference evidence="14 15" key="1">
    <citation type="submission" date="2019-08" db="EMBL/GenBank/DDBJ databases">
        <title>Hyperibacter terrae gen. nov., sp. nov. and Hyperibacter viscosus sp. nov., two new members in the family Rhodospirillaceae isolated from the rhizosphere of Hypericum perforatum.</title>
        <authorList>
            <person name="Noviana Z."/>
        </authorList>
    </citation>
    <scope>NUCLEOTIDE SEQUENCE [LARGE SCALE GENOMIC DNA]</scope>
    <source>
        <strain evidence="14 15">R5913</strain>
    </source>
</reference>
<dbReference type="Pfam" id="PF00294">
    <property type="entry name" value="PfkB"/>
    <property type="match status" value="1"/>
</dbReference>
<evidence type="ECO:0000256" key="2">
    <source>
        <dbReference type="ARBA" id="ARBA00012035"/>
    </source>
</evidence>
<evidence type="ECO:0000256" key="1">
    <source>
        <dbReference type="ARBA" id="ARBA00005380"/>
    </source>
</evidence>
<feature type="binding site" evidence="12">
    <location>
        <begin position="9"/>
        <end position="11"/>
    </location>
    <ligand>
        <name>substrate</name>
    </ligand>
</feature>
<dbReference type="GO" id="GO:0004747">
    <property type="term" value="F:ribokinase activity"/>
    <property type="evidence" value="ECO:0007669"/>
    <property type="project" value="UniProtKB-UniRule"/>
</dbReference>
<comment type="cofactor">
    <cofactor evidence="12">
        <name>Mg(2+)</name>
        <dbReference type="ChEBI" id="CHEBI:18420"/>
    </cofactor>
    <text evidence="12">Requires a divalent cation, most likely magnesium in vivo, as an electrophilic catalyst to aid phosphoryl group transfer. It is the chelate of the metal and the nucleotide that is the actual substrate.</text>
</comment>
<accession>A0A5J6MJQ2</accession>
<comment type="subcellular location">
    <subcellularLocation>
        <location evidence="12">Cytoplasm</location>
    </subcellularLocation>
</comment>
<comment type="similarity">
    <text evidence="12">Belongs to the carbohydrate kinase PfkB family. Ribokinase subfamily.</text>
</comment>
<comment type="subunit">
    <text evidence="12">Homodimer.</text>
</comment>
<feature type="binding site" evidence="12">
    <location>
        <position position="279"/>
    </location>
    <ligand>
        <name>K(+)</name>
        <dbReference type="ChEBI" id="CHEBI:29103"/>
    </ligand>
</feature>
<protein>
    <recommendedName>
        <fullName evidence="3 12">Ribokinase</fullName>
        <shortName evidence="12">RK</shortName>
        <ecNumber evidence="2 12">2.7.1.15</ecNumber>
    </recommendedName>
</protein>
<feature type="binding site" evidence="12">
    <location>
        <position position="240"/>
    </location>
    <ligand>
        <name>K(+)</name>
        <dbReference type="ChEBI" id="CHEBI:29103"/>
    </ligand>
</feature>